<dbReference type="PANTHER" id="PTHR22538">
    <property type="entry name" value="CILIA- AND FLAGELLA-ASSOCIATED PROTEIN 74"/>
    <property type="match status" value="1"/>
</dbReference>
<feature type="non-terminal residue" evidence="3">
    <location>
        <position position="480"/>
    </location>
</feature>
<dbReference type="PANTHER" id="PTHR22538:SF0">
    <property type="entry name" value="CILIA- AND FLAGELLA-ASSOCIATED PROTEIN 74"/>
    <property type="match status" value="1"/>
</dbReference>
<gene>
    <name evidence="3" type="primary">Cfap74_0</name>
    <name evidence="3" type="ORF">ASASCU_R01669</name>
</gene>
<dbReference type="Gene3D" id="2.60.40.10">
    <property type="entry name" value="Immunoglobulins"/>
    <property type="match status" value="1"/>
</dbReference>
<evidence type="ECO:0000313" key="4">
    <source>
        <dbReference type="Proteomes" id="UP000525565"/>
    </source>
</evidence>
<sequence length="480" mass="55256">LEMWRIETEQGKYEALHKQLQKDEEELETQYQEKAEARIHKEKIAALQAEENQLSRKKKEEEAQKECEERHKKMLEVAKKNREKAVSFLRKSMARIHEENAKEGVKTQEHMERRIQAVLSLKNSITSNREKLQALQPWNKAMALEAKKEELKMKEATLAEGGNVAKEIFLHKRQLQHEREKQAFREQQKSRKIEIVSRILQEKASICKQKNRQSCTKASKSGGKLTDSLLWRRKTWHYIEKTCGHPAGAISQVSKGDDVLCESVEDEKEKDKTLVEPEFPGLWSQEYDLHKVKVVSNKDMDTKQVALSAMKNENFEKKMEEFQTTVFHKQIVSGHEPKGRTFYRKPSYVHFKDFDVGKIYKKKIVLTNASYSVNFCRLVGISECLKDFISIQFEPPGKMSPGMSCEVGVTFKPAIDENLEGEVMFMAQTGSFSVPLKCTAKTCILALDKVLIDFGTHVVGETILRTINLTNNGALGTRFK</sequence>
<organism evidence="3 4">
    <name type="scientific">Asarcornis scutulata</name>
    <dbReference type="NCBI Taxonomy" id="75869"/>
    <lineage>
        <taxon>Eukaryota</taxon>
        <taxon>Metazoa</taxon>
        <taxon>Chordata</taxon>
        <taxon>Craniata</taxon>
        <taxon>Vertebrata</taxon>
        <taxon>Euteleostomi</taxon>
        <taxon>Archelosauria</taxon>
        <taxon>Archosauria</taxon>
        <taxon>Dinosauria</taxon>
        <taxon>Saurischia</taxon>
        <taxon>Theropoda</taxon>
        <taxon>Coelurosauria</taxon>
        <taxon>Aves</taxon>
        <taxon>Neognathae</taxon>
        <taxon>Galloanserae</taxon>
        <taxon>Anseriformes</taxon>
        <taxon>Anatidae</taxon>
        <taxon>Anatinae</taxon>
        <taxon>Asarcornis</taxon>
    </lineage>
</organism>
<comment type="caution">
    <text evidence="3">The sequence shown here is derived from an EMBL/GenBank/DDBJ whole genome shotgun (WGS) entry which is preliminary data.</text>
</comment>
<keyword evidence="4" id="KW-1185">Reference proteome</keyword>
<protein>
    <submittedName>
        <fullName evidence="3">CFA74 protein</fullName>
    </submittedName>
</protein>
<name>A0A7K7KWY0_9AVES</name>
<reference evidence="3 4" key="1">
    <citation type="submission" date="2019-09" db="EMBL/GenBank/DDBJ databases">
        <title>Bird 10,000 Genomes (B10K) Project - Family phase.</title>
        <authorList>
            <person name="Zhang G."/>
        </authorList>
    </citation>
    <scope>NUCLEOTIDE SEQUENCE [LARGE SCALE GENOMIC DNA]</scope>
    <source>
        <strain evidence="3">OUT-0051</strain>
        <tissue evidence="3">Kidney</tissue>
    </source>
</reference>
<evidence type="ECO:0000313" key="3">
    <source>
        <dbReference type="EMBL" id="NWZ23125.1"/>
    </source>
</evidence>
<keyword evidence="1" id="KW-0175">Coiled coil</keyword>
<evidence type="ECO:0000256" key="1">
    <source>
        <dbReference type="SAM" id="Coils"/>
    </source>
</evidence>
<accession>A0A7K7KWY0</accession>
<feature type="coiled-coil region" evidence="1">
    <location>
        <begin position="6"/>
        <end position="78"/>
    </location>
</feature>
<dbReference type="EMBL" id="VZSO01000078">
    <property type="protein sequence ID" value="NWZ23125.1"/>
    <property type="molecule type" value="Genomic_DNA"/>
</dbReference>
<feature type="domain" description="CFAP74 second Ig-like" evidence="2">
    <location>
        <begin position="445"/>
        <end position="480"/>
    </location>
</feature>
<dbReference type="Proteomes" id="UP000525565">
    <property type="component" value="Unassembled WGS sequence"/>
</dbReference>
<dbReference type="Pfam" id="PF24770">
    <property type="entry name" value="Ig-CFAP74_2"/>
    <property type="match status" value="1"/>
</dbReference>
<dbReference type="AlphaFoldDB" id="A0A7K7KWY0"/>
<dbReference type="InterPro" id="IPR056306">
    <property type="entry name" value="Ig-CFAP74_2nd"/>
</dbReference>
<dbReference type="InterPro" id="IPR013783">
    <property type="entry name" value="Ig-like_fold"/>
</dbReference>
<dbReference type="Pfam" id="PF24771">
    <property type="entry name" value="Ig_CFAP74_1st"/>
    <property type="match status" value="1"/>
</dbReference>
<evidence type="ECO:0000259" key="2">
    <source>
        <dbReference type="Pfam" id="PF24770"/>
    </source>
</evidence>
<proteinExistence type="predicted"/>
<feature type="non-terminal residue" evidence="3">
    <location>
        <position position="1"/>
    </location>
</feature>